<comment type="caution">
    <text evidence="1">The sequence shown here is derived from an EMBL/GenBank/DDBJ whole genome shotgun (WGS) entry which is preliminary data.</text>
</comment>
<sequence>MAGHEMNHRELIKELVEALEGAKAHCDELREAWERGSLRSHDLSGGTRSNRNVDVLVSLRAVLEKAKAIQDCIAVEDAYEAAMDHGH</sequence>
<evidence type="ECO:0000313" key="1">
    <source>
        <dbReference type="EMBL" id="KKL75955.1"/>
    </source>
</evidence>
<name>A0A0F9H2V2_9ZZZZ</name>
<reference evidence="1" key="1">
    <citation type="journal article" date="2015" name="Nature">
        <title>Complex archaea that bridge the gap between prokaryotes and eukaryotes.</title>
        <authorList>
            <person name="Spang A."/>
            <person name="Saw J.H."/>
            <person name="Jorgensen S.L."/>
            <person name="Zaremba-Niedzwiedzka K."/>
            <person name="Martijn J."/>
            <person name="Lind A.E."/>
            <person name="van Eijk R."/>
            <person name="Schleper C."/>
            <person name="Guy L."/>
            <person name="Ettema T.J."/>
        </authorList>
    </citation>
    <scope>NUCLEOTIDE SEQUENCE</scope>
</reference>
<dbReference type="AlphaFoldDB" id="A0A0F9H2V2"/>
<dbReference type="EMBL" id="LAZR01024202">
    <property type="protein sequence ID" value="KKL75955.1"/>
    <property type="molecule type" value="Genomic_DNA"/>
</dbReference>
<proteinExistence type="predicted"/>
<organism evidence="1">
    <name type="scientific">marine sediment metagenome</name>
    <dbReference type="NCBI Taxonomy" id="412755"/>
    <lineage>
        <taxon>unclassified sequences</taxon>
        <taxon>metagenomes</taxon>
        <taxon>ecological metagenomes</taxon>
    </lineage>
</organism>
<protein>
    <submittedName>
        <fullName evidence="1">Uncharacterized protein</fullName>
    </submittedName>
</protein>
<accession>A0A0F9H2V2</accession>
<gene>
    <name evidence="1" type="ORF">LCGC14_2049690</name>
</gene>